<evidence type="ECO:0000313" key="3">
    <source>
        <dbReference type="EMBL" id="KAJ7098597.1"/>
    </source>
</evidence>
<evidence type="ECO:0000256" key="1">
    <source>
        <dbReference type="SAM" id="MobiDB-lite"/>
    </source>
</evidence>
<keyword evidence="4" id="KW-1185">Reference proteome</keyword>
<gene>
    <name evidence="2" type="ORF">B0H15DRAFT_821357</name>
    <name evidence="3" type="ORF">B0H15DRAFT_821377</name>
</gene>
<feature type="region of interest" description="Disordered" evidence="1">
    <location>
        <begin position="1"/>
        <end position="26"/>
    </location>
</feature>
<feature type="compositionally biased region" description="Low complexity" evidence="1">
    <location>
        <begin position="73"/>
        <end position="87"/>
    </location>
</feature>
<evidence type="ECO:0000313" key="2">
    <source>
        <dbReference type="EMBL" id="KAJ7098595.1"/>
    </source>
</evidence>
<feature type="non-terminal residue" evidence="3">
    <location>
        <position position="1"/>
    </location>
</feature>
<feature type="compositionally biased region" description="Basic residues" evidence="1">
    <location>
        <begin position="128"/>
        <end position="137"/>
    </location>
</feature>
<organism evidence="3 4">
    <name type="scientific">Mycena belliarum</name>
    <dbReference type="NCBI Taxonomy" id="1033014"/>
    <lineage>
        <taxon>Eukaryota</taxon>
        <taxon>Fungi</taxon>
        <taxon>Dikarya</taxon>
        <taxon>Basidiomycota</taxon>
        <taxon>Agaricomycotina</taxon>
        <taxon>Agaricomycetes</taxon>
        <taxon>Agaricomycetidae</taxon>
        <taxon>Agaricales</taxon>
        <taxon>Marasmiineae</taxon>
        <taxon>Mycenaceae</taxon>
        <taxon>Mycena</taxon>
    </lineage>
</organism>
<evidence type="ECO:0000313" key="4">
    <source>
        <dbReference type="Proteomes" id="UP001222325"/>
    </source>
</evidence>
<accession>A0AAD6UGS4</accession>
<comment type="caution">
    <text evidence="3">The sequence shown here is derived from an EMBL/GenBank/DDBJ whole genome shotgun (WGS) entry which is preliminary data.</text>
</comment>
<feature type="compositionally biased region" description="Basic residues" evidence="1">
    <location>
        <begin position="1"/>
        <end position="20"/>
    </location>
</feature>
<sequence>TRRRGRRRSAPVRELRRKAPRSQTYAAARIAIRLAAHPRLATQSPAPADLSPVSESGPARQAQGSGDFRRNAPRPQIRAPRPQSRGGRPYRNRTRRAAASCDPSPARAEMSRASASALANSSPARGGFPHRTRRTLRRPAAPCARPTRAPGGKRRVRVGA</sequence>
<dbReference type="AlphaFoldDB" id="A0AAD6UGS4"/>
<protein>
    <submittedName>
        <fullName evidence="3">Uncharacterized protein</fullName>
    </submittedName>
</protein>
<feature type="compositionally biased region" description="Basic residues" evidence="1">
    <location>
        <begin position="151"/>
        <end position="160"/>
    </location>
</feature>
<feature type="compositionally biased region" description="Low complexity" evidence="1">
    <location>
        <begin position="138"/>
        <end position="150"/>
    </location>
</feature>
<dbReference type="EMBL" id="JARJCN010000008">
    <property type="protein sequence ID" value="KAJ7098595.1"/>
    <property type="molecule type" value="Genomic_DNA"/>
</dbReference>
<feature type="region of interest" description="Disordered" evidence="1">
    <location>
        <begin position="38"/>
        <end position="160"/>
    </location>
</feature>
<reference evidence="3" key="1">
    <citation type="submission" date="2023-03" db="EMBL/GenBank/DDBJ databases">
        <title>Massive genome expansion in bonnet fungi (Mycena s.s.) driven by repeated elements and novel gene families across ecological guilds.</title>
        <authorList>
            <consortium name="Lawrence Berkeley National Laboratory"/>
            <person name="Harder C.B."/>
            <person name="Miyauchi S."/>
            <person name="Viragh M."/>
            <person name="Kuo A."/>
            <person name="Thoen E."/>
            <person name="Andreopoulos B."/>
            <person name="Lu D."/>
            <person name="Skrede I."/>
            <person name="Drula E."/>
            <person name="Henrissat B."/>
            <person name="Morin E."/>
            <person name="Kohler A."/>
            <person name="Barry K."/>
            <person name="LaButti K."/>
            <person name="Morin E."/>
            <person name="Salamov A."/>
            <person name="Lipzen A."/>
            <person name="Mereny Z."/>
            <person name="Hegedus B."/>
            <person name="Baldrian P."/>
            <person name="Stursova M."/>
            <person name="Weitz H."/>
            <person name="Taylor A."/>
            <person name="Grigoriev I.V."/>
            <person name="Nagy L.G."/>
            <person name="Martin F."/>
            <person name="Kauserud H."/>
        </authorList>
    </citation>
    <scope>NUCLEOTIDE SEQUENCE</scope>
    <source>
        <strain evidence="3">CBHHK173m</strain>
    </source>
</reference>
<proteinExistence type="predicted"/>
<name>A0AAD6UGS4_9AGAR</name>
<dbReference type="EMBL" id="JARJCN010000008">
    <property type="protein sequence ID" value="KAJ7098597.1"/>
    <property type="molecule type" value="Genomic_DNA"/>
</dbReference>
<dbReference type="Proteomes" id="UP001222325">
    <property type="component" value="Unassembled WGS sequence"/>
</dbReference>
<feature type="compositionally biased region" description="Low complexity" evidence="1">
    <location>
        <begin position="97"/>
        <end position="124"/>
    </location>
</feature>